<feature type="transmembrane region" description="Helical" evidence="2">
    <location>
        <begin position="12"/>
        <end position="32"/>
    </location>
</feature>
<keyword evidence="2" id="KW-1133">Transmembrane helix</keyword>
<dbReference type="EMBL" id="RCUV01000021">
    <property type="protein sequence ID" value="RLP68306.1"/>
    <property type="molecule type" value="Genomic_DNA"/>
</dbReference>
<feature type="compositionally biased region" description="Low complexity" evidence="1">
    <location>
        <begin position="226"/>
        <end position="235"/>
    </location>
</feature>
<feature type="compositionally biased region" description="Low complexity" evidence="1">
    <location>
        <begin position="303"/>
        <end position="313"/>
    </location>
</feature>
<keyword evidence="2" id="KW-0472">Membrane</keyword>
<organism evidence="3 4">
    <name type="scientific">Mycetocola manganoxydans</name>
    <dbReference type="NCBI Taxonomy" id="699879"/>
    <lineage>
        <taxon>Bacteria</taxon>
        <taxon>Bacillati</taxon>
        <taxon>Actinomycetota</taxon>
        <taxon>Actinomycetes</taxon>
        <taxon>Micrococcales</taxon>
        <taxon>Microbacteriaceae</taxon>
        <taxon>Mycetocola</taxon>
    </lineage>
</organism>
<dbReference type="AlphaFoldDB" id="A0A3L6ZK08"/>
<proteinExistence type="predicted"/>
<gene>
    <name evidence="3" type="ORF">D9V29_13830</name>
</gene>
<reference evidence="3 4" key="1">
    <citation type="submission" date="2018-10" db="EMBL/GenBank/DDBJ databases">
        <authorList>
            <person name="Li J."/>
        </authorList>
    </citation>
    <scope>NUCLEOTIDE SEQUENCE [LARGE SCALE GENOMIC DNA]</scope>
    <source>
        <strain evidence="3 4">CCTCC AB209002</strain>
    </source>
</reference>
<evidence type="ECO:0000313" key="3">
    <source>
        <dbReference type="EMBL" id="RLP68306.1"/>
    </source>
</evidence>
<name>A0A3L6ZK08_9MICO</name>
<dbReference type="Proteomes" id="UP000270299">
    <property type="component" value="Unassembled WGS sequence"/>
</dbReference>
<accession>A0A3L6ZK08</accession>
<sequence length="362" mass="36070">MDHTRSTTHAPVRLLLYSFGLAAVWIVISLFVGTNSAHADDDDSRSRLGSVVSGAAKAVGKQLSSVTTVTDSVISDIATPVVEKVVEPLADVVPPVKKVVAVVPAVTSPVAEVVDSKPVTTIVSPITSTVDAVVAPVVSPIASGVDRLLDDVPVVNHLPKVSSLVGDAPLTDVTAPLTGAIDDVVSDATTPVTDVVAALPSTPSLPAYPGLPGLPNDPAAPVSSAPTDASPTVDPSDPPATTPATVELRSNHPSSPALPAHDAQSWADHINSGMGASPAASTRPHPDPVPRGPAENGDPALPSTPAASSSSGAAAGGPTGPSAVAELMSSAIPALISGALLSRAENDVLPSTLVLELSSTPD</sequence>
<evidence type="ECO:0000313" key="4">
    <source>
        <dbReference type="Proteomes" id="UP000270299"/>
    </source>
</evidence>
<feature type="region of interest" description="Disordered" evidence="1">
    <location>
        <begin position="208"/>
        <end position="324"/>
    </location>
</feature>
<keyword evidence="2" id="KW-0812">Transmembrane</keyword>
<evidence type="ECO:0000256" key="1">
    <source>
        <dbReference type="SAM" id="MobiDB-lite"/>
    </source>
</evidence>
<evidence type="ECO:0000256" key="2">
    <source>
        <dbReference type="SAM" id="Phobius"/>
    </source>
</evidence>
<protein>
    <submittedName>
        <fullName evidence="3">Uncharacterized protein</fullName>
    </submittedName>
</protein>
<dbReference type="RefSeq" id="WP_121673917.1">
    <property type="nucleotide sequence ID" value="NZ_BMXM01000003.1"/>
</dbReference>
<comment type="caution">
    <text evidence="3">The sequence shown here is derived from an EMBL/GenBank/DDBJ whole genome shotgun (WGS) entry which is preliminary data.</text>
</comment>
<keyword evidence="4" id="KW-1185">Reference proteome</keyword>